<evidence type="ECO:0000256" key="1">
    <source>
        <dbReference type="SAM" id="MobiDB-lite"/>
    </source>
</evidence>
<feature type="region of interest" description="Disordered" evidence="1">
    <location>
        <begin position="65"/>
        <end position="95"/>
    </location>
</feature>
<sequence length="237" mass="26327">MKEHRSTGKTEVCVICGRTFDTVNGLSAHQLRRCKPIISFAAQTSALAKLKALRRARVLGAKVKALESSRTTATQPPLSTTTAAQSSSHGANVTDTVDDNTMPFMDVDAVQHPFTPVEPEKPVTYASGRPGRTIRLPARYRDELPTEPVRVDDVVTSIPEVDSDSSNVNDIALRLSLFRSECDKYGLYRVYKQVDIPLDLRQSQSADTGTFINRSRLLLYRLLGQHYTLYKRTGSNK</sequence>
<feature type="compositionally biased region" description="Polar residues" evidence="1">
    <location>
        <begin position="86"/>
        <end position="95"/>
    </location>
</feature>
<evidence type="ECO:0000313" key="2">
    <source>
        <dbReference type="EMBL" id="THG97377.1"/>
    </source>
</evidence>
<organism evidence="2 3">
    <name type="scientific">Phellinidium pouzarii</name>
    <dbReference type="NCBI Taxonomy" id="167371"/>
    <lineage>
        <taxon>Eukaryota</taxon>
        <taxon>Fungi</taxon>
        <taxon>Dikarya</taxon>
        <taxon>Basidiomycota</taxon>
        <taxon>Agaricomycotina</taxon>
        <taxon>Agaricomycetes</taxon>
        <taxon>Hymenochaetales</taxon>
        <taxon>Hymenochaetaceae</taxon>
        <taxon>Phellinidium</taxon>
    </lineage>
</organism>
<name>A0A4S4KIC2_9AGAM</name>
<keyword evidence="3" id="KW-1185">Reference proteome</keyword>
<proteinExistence type="predicted"/>
<comment type="caution">
    <text evidence="2">The sequence shown here is derived from an EMBL/GenBank/DDBJ whole genome shotgun (WGS) entry which is preliminary data.</text>
</comment>
<reference evidence="2 3" key="1">
    <citation type="submission" date="2019-02" db="EMBL/GenBank/DDBJ databases">
        <title>Genome sequencing of the rare red list fungi Phellinidium pouzarii.</title>
        <authorList>
            <person name="Buettner E."/>
            <person name="Kellner H."/>
        </authorList>
    </citation>
    <scope>NUCLEOTIDE SEQUENCE [LARGE SCALE GENOMIC DNA]</scope>
    <source>
        <strain evidence="2 3">DSM 108285</strain>
    </source>
</reference>
<protein>
    <submittedName>
        <fullName evidence="2">Uncharacterized protein</fullName>
    </submittedName>
</protein>
<dbReference type="EMBL" id="SGPK01000807">
    <property type="protein sequence ID" value="THG97377.1"/>
    <property type="molecule type" value="Genomic_DNA"/>
</dbReference>
<gene>
    <name evidence="2" type="ORF">EW145_g7628</name>
</gene>
<feature type="compositionally biased region" description="Low complexity" evidence="1">
    <location>
        <begin position="71"/>
        <end position="85"/>
    </location>
</feature>
<dbReference type="Proteomes" id="UP000308199">
    <property type="component" value="Unassembled WGS sequence"/>
</dbReference>
<dbReference type="AlphaFoldDB" id="A0A4S4KIC2"/>
<accession>A0A4S4KIC2</accession>
<evidence type="ECO:0000313" key="3">
    <source>
        <dbReference type="Proteomes" id="UP000308199"/>
    </source>
</evidence>